<protein>
    <submittedName>
        <fullName evidence="2">BH1947 protein</fullName>
    </submittedName>
</protein>
<dbReference type="KEGG" id="bha:BH1947"/>
<dbReference type="EMBL" id="BA000004">
    <property type="protein sequence ID" value="BAB05666.1"/>
    <property type="molecule type" value="Genomic_DNA"/>
</dbReference>
<dbReference type="PANTHER" id="PTHR43773:SF1">
    <property type="entry name" value="MAGNESIUM TRANSPORTER MGTE"/>
    <property type="match status" value="1"/>
</dbReference>
<keyword evidence="3" id="KW-1185">Reference proteome</keyword>
<dbReference type="Pfam" id="PF03448">
    <property type="entry name" value="MgtE_N"/>
    <property type="match status" value="1"/>
</dbReference>
<dbReference type="AlphaFoldDB" id="Q9KBI0"/>
<dbReference type="Proteomes" id="UP000001258">
    <property type="component" value="Chromosome"/>
</dbReference>
<dbReference type="SUPFAM" id="SSF158791">
    <property type="entry name" value="MgtE N-terminal domain-like"/>
    <property type="match status" value="1"/>
</dbReference>
<dbReference type="SMART" id="SM00924">
    <property type="entry name" value="MgtE_N"/>
    <property type="match status" value="1"/>
</dbReference>
<dbReference type="InterPro" id="IPR006669">
    <property type="entry name" value="MgtE_transporter"/>
</dbReference>
<dbReference type="PANTHER" id="PTHR43773">
    <property type="entry name" value="MAGNESIUM TRANSPORTER MGTE"/>
    <property type="match status" value="1"/>
</dbReference>
<evidence type="ECO:0000259" key="1">
    <source>
        <dbReference type="SMART" id="SM00924"/>
    </source>
</evidence>
<proteinExistence type="predicted"/>
<dbReference type="HOGENOM" id="CLU_2128452_0_0_9"/>
<accession>Q9KBI0</accession>
<reference evidence="2 3" key="1">
    <citation type="journal article" date="2000" name="Nucleic Acids Res.">
        <title>Complete genome sequence of the alkaliphilic bacterium Bacillus halodurans and genomic sequence comparison with Bacillus subtilis.</title>
        <authorList>
            <person name="Takami H."/>
            <person name="Nakasone K."/>
            <person name="Takaki Y."/>
            <person name="Maeno G."/>
            <person name="Sasaki R."/>
            <person name="Masui N."/>
            <person name="Fuji F."/>
            <person name="Hirama C."/>
            <person name="Nakamura Y."/>
            <person name="Ogasawara N."/>
            <person name="Kuhara S."/>
            <person name="Horikoshi K."/>
        </authorList>
    </citation>
    <scope>NUCLEOTIDE SEQUENCE [LARGE SCALE GENOMIC DNA]</scope>
    <source>
        <strain evidence="3">ATCC BAA-125 / DSM 18197 / FERM 7344 / JCM 9153 / C-125</strain>
    </source>
</reference>
<dbReference type="RefSeq" id="WP_010898106.1">
    <property type="nucleotide sequence ID" value="NC_002570.2"/>
</dbReference>
<evidence type="ECO:0000313" key="2">
    <source>
        <dbReference type="EMBL" id="BAB05666.1"/>
    </source>
</evidence>
<dbReference type="InterPro" id="IPR006668">
    <property type="entry name" value="Mg_transptr_MgtE_intracell_dom"/>
</dbReference>
<dbReference type="Gene3D" id="1.25.60.10">
    <property type="entry name" value="MgtE N-terminal domain-like"/>
    <property type="match status" value="1"/>
</dbReference>
<feature type="domain" description="Magnesium transporter MgtE intracellular" evidence="1">
    <location>
        <begin position="35"/>
        <end position="113"/>
    </location>
</feature>
<organism evidence="2 3">
    <name type="scientific">Halalkalibacterium halodurans (strain ATCC BAA-125 / DSM 18197 / FERM 7344 / JCM 9153 / C-125)</name>
    <name type="common">Bacillus halodurans</name>
    <dbReference type="NCBI Taxonomy" id="272558"/>
    <lineage>
        <taxon>Bacteria</taxon>
        <taxon>Bacillati</taxon>
        <taxon>Bacillota</taxon>
        <taxon>Bacilli</taxon>
        <taxon>Bacillales</taxon>
        <taxon>Bacillaceae</taxon>
        <taxon>Halalkalibacterium (ex Joshi et al. 2022)</taxon>
    </lineage>
</organism>
<name>Q9KBI0_HALH5</name>
<dbReference type="PIR" id="C83893">
    <property type="entry name" value="C83893"/>
</dbReference>
<dbReference type="GO" id="GO:0016020">
    <property type="term" value="C:membrane"/>
    <property type="evidence" value="ECO:0007669"/>
    <property type="project" value="InterPro"/>
</dbReference>
<sequence>MVRLTKQTRDDYIRTVVDVITSKKIERFRELFLDLHPTDQADLYLLLDAEDRQFVYAALTPEEMAEVFKQLDVSEQKELILELDREYSTAMLNDMYADDAANFLAEIDQRLIK</sequence>
<dbReference type="GO" id="GO:0015095">
    <property type="term" value="F:magnesium ion transmembrane transporter activity"/>
    <property type="evidence" value="ECO:0007669"/>
    <property type="project" value="InterPro"/>
</dbReference>
<evidence type="ECO:0000313" key="3">
    <source>
        <dbReference type="Proteomes" id="UP000001258"/>
    </source>
</evidence>
<dbReference type="STRING" id="272558.gene:10727845"/>
<dbReference type="InterPro" id="IPR038076">
    <property type="entry name" value="MgtE_N_sf"/>
</dbReference>
<gene>
    <name evidence="2" type="ordered locus">BH1947</name>
</gene>
<dbReference type="eggNOG" id="COG2239">
    <property type="taxonomic scope" value="Bacteria"/>
</dbReference>